<accession>A0A926DHB3</accession>
<keyword evidence="2" id="KW-1185">Reference proteome</keyword>
<gene>
    <name evidence="1" type="ORF">H8695_10290</name>
</gene>
<sequence length="61" mass="7052">MLRVESVTRHHQRYCPVIQSNVTIRESAPGGEACQECLNREYCQREFGGCQNRYFASGEKQ</sequence>
<comment type="caution">
    <text evidence="1">The sequence shown here is derived from an EMBL/GenBank/DDBJ whole genome shotgun (WGS) entry which is preliminary data.</text>
</comment>
<reference evidence="1" key="1">
    <citation type="submission" date="2020-08" db="EMBL/GenBank/DDBJ databases">
        <title>Genome public.</title>
        <authorList>
            <person name="Liu C."/>
            <person name="Sun Q."/>
        </authorList>
    </citation>
    <scope>NUCLEOTIDE SEQUENCE</scope>
    <source>
        <strain evidence="1">BX7</strain>
    </source>
</reference>
<dbReference type="Proteomes" id="UP000620366">
    <property type="component" value="Unassembled WGS sequence"/>
</dbReference>
<proteinExistence type="predicted"/>
<dbReference type="AlphaFoldDB" id="A0A926DHB3"/>
<name>A0A926DHB3_9FIRM</name>
<organism evidence="1 2">
    <name type="scientific">Feifania hominis</name>
    <dbReference type="NCBI Taxonomy" id="2763660"/>
    <lineage>
        <taxon>Bacteria</taxon>
        <taxon>Bacillati</taxon>
        <taxon>Bacillota</taxon>
        <taxon>Clostridia</taxon>
        <taxon>Eubacteriales</taxon>
        <taxon>Feifaniaceae</taxon>
        <taxon>Feifania</taxon>
    </lineage>
</organism>
<dbReference type="EMBL" id="JACRSP010000005">
    <property type="protein sequence ID" value="MBC8537075.1"/>
    <property type="molecule type" value="Genomic_DNA"/>
</dbReference>
<evidence type="ECO:0000313" key="1">
    <source>
        <dbReference type="EMBL" id="MBC8537075.1"/>
    </source>
</evidence>
<evidence type="ECO:0000313" key="2">
    <source>
        <dbReference type="Proteomes" id="UP000620366"/>
    </source>
</evidence>
<protein>
    <submittedName>
        <fullName evidence="1">Uncharacterized protein</fullName>
    </submittedName>
</protein>